<evidence type="ECO:0000313" key="3">
    <source>
        <dbReference type="Proteomes" id="UP000504638"/>
    </source>
</evidence>
<dbReference type="InterPro" id="IPR029058">
    <property type="entry name" value="AB_hydrolase_fold"/>
</dbReference>
<feature type="domain" description="Peptidase S33 tripeptidyl aminopeptidase-like C-terminal" evidence="1">
    <location>
        <begin position="207"/>
        <end position="297"/>
    </location>
</feature>
<dbReference type="RefSeq" id="XP_033533743.1">
    <property type="nucleotide sequence ID" value="XM_033680728.1"/>
</dbReference>
<dbReference type="Pfam" id="PF08386">
    <property type="entry name" value="Abhydrolase_4"/>
    <property type="match status" value="1"/>
</dbReference>
<dbReference type="Gene3D" id="3.40.50.1820">
    <property type="entry name" value="alpha/beta hydrolase"/>
    <property type="match status" value="1"/>
</dbReference>
<dbReference type="EMBL" id="ML975159">
    <property type="protein sequence ID" value="KAF1812112.1"/>
    <property type="molecule type" value="Genomic_DNA"/>
</dbReference>
<proteinExistence type="predicted"/>
<gene>
    <name evidence="2 4" type="ORF">P152DRAFT_466894</name>
</gene>
<sequence>MAASASTVQPDWGDYIGTSFTIREMFSILDNLGEGDKLNYWDVSYGMLLGNTAVNMFPDRVNRVILDGVLNPLEYYYTLKESQQYAATDKVWREFLRACMKHPDTCALAPLAKSPEGLEKKLNDMLSNLAVNPLPAGRNIITYAFVKANIISSLYYPTKSRTGLSNVNGGSIRRQSMIGIRCGDKIVRTDDVEQGHQAPQRSLEVSKAFGDVPTTNIAACAQWPFTAKERYDGNFTAKTSQPVLIIGNTWDPVTPLVSAKNYNGYGHLSLSQPPTCTSQHIARYFVNGTLPEHGTKCEPDRGLFVPKQ</sequence>
<organism evidence="2">
    <name type="scientific">Eremomyces bilateralis CBS 781.70</name>
    <dbReference type="NCBI Taxonomy" id="1392243"/>
    <lineage>
        <taxon>Eukaryota</taxon>
        <taxon>Fungi</taxon>
        <taxon>Dikarya</taxon>
        <taxon>Ascomycota</taxon>
        <taxon>Pezizomycotina</taxon>
        <taxon>Dothideomycetes</taxon>
        <taxon>Dothideomycetes incertae sedis</taxon>
        <taxon>Eremomycetales</taxon>
        <taxon>Eremomycetaceae</taxon>
        <taxon>Eremomyces</taxon>
    </lineage>
</organism>
<dbReference type="OrthoDB" id="425534at2759"/>
<evidence type="ECO:0000313" key="2">
    <source>
        <dbReference type="EMBL" id="KAF1812112.1"/>
    </source>
</evidence>
<dbReference type="Proteomes" id="UP000504638">
    <property type="component" value="Unplaced"/>
</dbReference>
<dbReference type="AlphaFoldDB" id="A0A6G1G298"/>
<dbReference type="InterPro" id="IPR013595">
    <property type="entry name" value="Pept_S33_TAP-like_C"/>
</dbReference>
<dbReference type="GeneID" id="54421298"/>
<evidence type="ECO:0000259" key="1">
    <source>
        <dbReference type="Pfam" id="PF08386"/>
    </source>
</evidence>
<name>A0A6G1G298_9PEZI</name>
<keyword evidence="3" id="KW-1185">Reference proteome</keyword>
<evidence type="ECO:0000313" key="4">
    <source>
        <dbReference type="RefSeq" id="XP_033533743.1"/>
    </source>
</evidence>
<accession>A0A6G1G298</accession>
<reference evidence="2 4" key="1">
    <citation type="submission" date="2020-01" db="EMBL/GenBank/DDBJ databases">
        <authorList>
            <consortium name="DOE Joint Genome Institute"/>
            <person name="Haridas S."/>
            <person name="Albert R."/>
            <person name="Binder M."/>
            <person name="Bloem J."/>
            <person name="Labutti K."/>
            <person name="Salamov A."/>
            <person name="Andreopoulos B."/>
            <person name="Baker S.E."/>
            <person name="Barry K."/>
            <person name="Bills G."/>
            <person name="Bluhm B.H."/>
            <person name="Cannon C."/>
            <person name="Castanera R."/>
            <person name="Culley D.E."/>
            <person name="Daum C."/>
            <person name="Ezra D."/>
            <person name="Gonzalez J.B."/>
            <person name="Henrissat B."/>
            <person name="Kuo A."/>
            <person name="Liang C."/>
            <person name="Lipzen A."/>
            <person name="Lutzoni F."/>
            <person name="Magnuson J."/>
            <person name="Mondo S."/>
            <person name="Nolan M."/>
            <person name="Ohm R."/>
            <person name="Pangilinan J."/>
            <person name="Park H.-J."/>
            <person name="Ramirez L."/>
            <person name="Alfaro M."/>
            <person name="Sun H."/>
            <person name="Tritt A."/>
            <person name="Yoshinaga Y."/>
            <person name="Zwiers L.-H."/>
            <person name="Turgeon B.G."/>
            <person name="Goodwin S.B."/>
            <person name="Spatafora J.W."/>
            <person name="Crous P.W."/>
            <person name="Grigoriev I.V."/>
        </authorList>
    </citation>
    <scope>NUCLEOTIDE SEQUENCE</scope>
    <source>
        <strain evidence="2 4">CBS 781.70</strain>
    </source>
</reference>
<reference evidence="4" key="3">
    <citation type="submission" date="2025-04" db="UniProtKB">
        <authorList>
            <consortium name="RefSeq"/>
        </authorList>
    </citation>
    <scope>IDENTIFICATION</scope>
    <source>
        <strain evidence="4">CBS 781.70</strain>
    </source>
</reference>
<protein>
    <recommendedName>
        <fullName evidence="1">Peptidase S33 tripeptidyl aminopeptidase-like C-terminal domain-containing protein</fullName>
    </recommendedName>
</protein>
<reference evidence="4" key="2">
    <citation type="submission" date="2020-04" db="EMBL/GenBank/DDBJ databases">
        <authorList>
            <consortium name="NCBI Genome Project"/>
        </authorList>
    </citation>
    <scope>NUCLEOTIDE SEQUENCE</scope>
    <source>
        <strain evidence="4">CBS 781.70</strain>
    </source>
</reference>
<dbReference type="SUPFAM" id="SSF53474">
    <property type="entry name" value="alpha/beta-Hydrolases"/>
    <property type="match status" value="1"/>
</dbReference>